<name>A0A918D7I5_9ACTN</name>
<evidence type="ECO:0000256" key="1">
    <source>
        <dbReference type="SAM" id="MobiDB-lite"/>
    </source>
</evidence>
<feature type="domain" description="Transposase InsH N-terminal" evidence="2">
    <location>
        <begin position="24"/>
        <end position="110"/>
    </location>
</feature>
<organism evidence="3 4">
    <name type="scientific">Streptomyces albiflavescens</name>
    <dbReference type="NCBI Taxonomy" id="1623582"/>
    <lineage>
        <taxon>Bacteria</taxon>
        <taxon>Bacillati</taxon>
        <taxon>Actinomycetota</taxon>
        <taxon>Actinomycetes</taxon>
        <taxon>Kitasatosporales</taxon>
        <taxon>Streptomycetaceae</taxon>
        <taxon>Streptomyces</taxon>
    </lineage>
</organism>
<evidence type="ECO:0000313" key="3">
    <source>
        <dbReference type="EMBL" id="GGN81196.1"/>
    </source>
</evidence>
<accession>A0A918D7I5</accession>
<evidence type="ECO:0000259" key="2">
    <source>
        <dbReference type="Pfam" id="PF05598"/>
    </source>
</evidence>
<dbReference type="PANTHER" id="PTHR33803:SF3">
    <property type="entry name" value="BLL1974 PROTEIN"/>
    <property type="match status" value="1"/>
</dbReference>
<sequence>MLRVAGVQDAWWEVLPEHARQLPAELAQVDAFLDDERFIAPWRAVFAGRLGRPSVPVETLLRLLYLKHRYQLGYETLCCEVSDSLSWRRFCRIPLAYPVPHPTTLIKLVRRSGAQTVEELNAVLLGKLVEDKLLRCRKLRIDTTVVEADIDYPTDADLLEQDRQVVLGRGAGADAIRTERRALVAALVEDDDTVTTPGSADLTNDRLRPTLGR</sequence>
<reference evidence="3 4" key="1">
    <citation type="journal article" date="2014" name="Int. J. Syst. Evol. Microbiol.">
        <title>Complete genome sequence of Corynebacterium casei LMG S-19264T (=DSM 44701T), isolated from a smear-ripened cheese.</title>
        <authorList>
            <consortium name="US DOE Joint Genome Institute (JGI-PGF)"/>
            <person name="Walter F."/>
            <person name="Albersmeier A."/>
            <person name="Kalinowski J."/>
            <person name="Ruckert C."/>
        </authorList>
    </citation>
    <scope>NUCLEOTIDE SEQUENCE [LARGE SCALE GENOMIC DNA]</scope>
    <source>
        <strain evidence="3 4">CGMCC 4.7111</strain>
    </source>
</reference>
<dbReference type="Pfam" id="PF05598">
    <property type="entry name" value="DUF772"/>
    <property type="match status" value="1"/>
</dbReference>
<dbReference type="AlphaFoldDB" id="A0A918D7I5"/>
<evidence type="ECO:0000313" key="4">
    <source>
        <dbReference type="Proteomes" id="UP000600365"/>
    </source>
</evidence>
<gene>
    <name evidence="3" type="ORF">GCM10011579_067470</name>
</gene>
<feature type="compositionally biased region" description="Basic and acidic residues" evidence="1">
    <location>
        <begin position="203"/>
        <end position="213"/>
    </location>
</feature>
<dbReference type="PANTHER" id="PTHR33803">
    <property type="entry name" value="IS1478 TRANSPOSASE"/>
    <property type="match status" value="1"/>
</dbReference>
<keyword evidence="4" id="KW-1185">Reference proteome</keyword>
<dbReference type="InterPro" id="IPR008490">
    <property type="entry name" value="Transposase_InsH_N"/>
</dbReference>
<comment type="caution">
    <text evidence="3">The sequence shown here is derived from an EMBL/GenBank/DDBJ whole genome shotgun (WGS) entry which is preliminary data.</text>
</comment>
<dbReference type="EMBL" id="BMMM01000014">
    <property type="protein sequence ID" value="GGN81196.1"/>
    <property type="molecule type" value="Genomic_DNA"/>
</dbReference>
<feature type="region of interest" description="Disordered" evidence="1">
    <location>
        <begin position="194"/>
        <end position="213"/>
    </location>
</feature>
<protein>
    <recommendedName>
        <fullName evidence="2">Transposase InsH N-terminal domain-containing protein</fullName>
    </recommendedName>
</protein>
<proteinExistence type="predicted"/>
<dbReference type="Proteomes" id="UP000600365">
    <property type="component" value="Unassembled WGS sequence"/>
</dbReference>